<dbReference type="PROSITE" id="PS00211">
    <property type="entry name" value="ABC_TRANSPORTER_1"/>
    <property type="match status" value="1"/>
</dbReference>
<name>A0A3P2REQ4_WEIVI</name>
<dbReference type="SMART" id="SM00382">
    <property type="entry name" value="AAA"/>
    <property type="match status" value="1"/>
</dbReference>
<feature type="domain" description="ABC transporter" evidence="6">
    <location>
        <begin position="2"/>
        <end position="236"/>
    </location>
</feature>
<evidence type="ECO:0000259" key="6">
    <source>
        <dbReference type="PROSITE" id="PS50893"/>
    </source>
</evidence>
<keyword evidence="4 7" id="KW-0067">ATP-binding</keyword>
<dbReference type="PANTHER" id="PTHR43117:SF4">
    <property type="entry name" value="OSMOPROTECTANT IMPORT ATP-BINDING PROTEIN OSMV"/>
    <property type="match status" value="1"/>
</dbReference>
<proteinExistence type="inferred from homology"/>
<organism evidence="7 8">
    <name type="scientific">Weissella viridescens</name>
    <name type="common">Lactobacillus viridescens</name>
    <dbReference type="NCBI Taxonomy" id="1629"/>
    <lineage>
        <taxon>Bacteria</taxon>
        <taxon>Bacillati</taxon>
        <taxon>Bacillota</taxon>
        <taxon>Bacilli</taxon>
        <taxon>Lactobacillales</taxon>
        <taxon>Lactobacillaceae</taxon>
        <taxon>Weissella</taxon>
    </lineage>
</organism>
<dbReference type="SUPFAM" id="SSF52540">
    <property type="entry name" value="P-loop containing nucleoside triphosphate hydrolases"/>
    <property type="match status" value="1"/>
</dbReference>
<evidence type="ECO:0000256" key="3">
    <source>
        <dbReference type="ARBA" id="ARBA00022741"/>
    </source>
</evidence>
<evidence type="ECO:0000256" key="1">
    <source>
        <dbReference type="ARBA" id="ARBA00005417"/>
    </source>
</evidence>
<dbReference type="Proteomes" id="UP000275836">
    <property type="component" value="Unassembled WGS sequence"/>
</dbReference>
<dbReference type="Pfam" id="PF00005">
    <property type="entry name" value="ABC_tran"/>
    <property type="match status" value="1"/>
</dbReference>
<dbReference type="FunFam" id="3.40.50.300:FF:000425">
    <property type="entry name" value="Probable ABC transporter, ATP-binding subunit"/>
    <property type="match status" value="1"/>
</dbReference>
<dbReference type="InterPro" id="IPR017871">
    <property type="entry name" value="ABC_transporter-like_CS"/>
</dbReference>
<dbReference type="PROSITE" id="PS50893">
    <property type="entry name" value="ABC_TRANSPORTER_2"/>
    <property type="match status" value="1"/>
</dbReference>
<evidence type="ECO:0000256" key="4">
    <source>
        <dbReference type="ARBA" id="ARBA00022840"/>
    </source>
</evidence>
<sequence>MIQFDHVSKIYDQEKAVQNVSLTIQKGEFFVLVGASGSGKTTTLKMINRLLTPSQGRIIFQGRDIAALPLKPYRHHVGYVLQTSALFPNMSVLENAAVTLNAQGIKTKAARPKIEQLLSEVGLDPNKYAQRMPHELSGGEQQRVGIVRALAAEPEVILMDEPFSALDPISRQQLQQLVAKLHEKLRTTIIFVTHDMDEALQLGTRIGVMQHGLLEQVDTPTDIVLHPKNAQVAAMFKTQQAPTVSDLIALGFYQLKDDTSNLPTIKPESTLAELAQAFLNQSEQLVQGNDHMVVTQHDYLRYMAQQ</sequence>
<keyword evidence="2" id="KW-0813">Transport</keyword>
<evidence type="ECO:0000256" key="2">
    <source>
        <dbReference type="ARBA" id="ARBA00022448"/>
    </source>
</evidence>
<dbReference type="InterPro" id="IPR027417">
    <property type="entry name" value="P-loop_NTPase"/>
</dbReference>
<dbReference type="InterPro" id="IPR003439">
    <property type="entry name" value="ABC_transporter-like_ATP-bd"/>
</dbReference>
<dbReference type="GO" id="GO:0005524">
    <property type="term" value="F:ATP binding"/>
    <property type="evidence" value="ECO:0007669"/>
    <property type="project" value="UniProtKB-KW"/>
</dbReference>
<dbReference type="EC" id="7.6.2.9" evidence="5"/>
<dbReference type="InterPro" id="IPR003593">
    <property type="entry name" value="AAA+_ATPase"/>
</dbReference>
<evidence type="ECO:0000313" key="8">
    <source>
        <dbReference type="Proteomes" id="UP000275836"/>
    </source>
</evidence>
<dbReference type="GO" id="GO:0016887">
    <property type="term" value="F:ATP hydrolysis activity"/>
    <property type="evidence" value="ECO:0007669"/>
    <property type="project" value="InterPro"/>
</dbReference>
<comment type="similarity">
    <text evidence="1">Belongs to the ABC transporter superfamily.</text>
</comment>
<keyword evidence="3" id="KW-0547">Nucleotide-binding</keyword>
<comment type="caution">
    <text evidence="7">The sequence shown here is derived from an EMBL/GenBank/DDBJ whole genome shotgun (WGS) entry which is preliminary data.</text>
</comment>
<protein>
    <recommendedName>
        <fullName evidence="5">ABC-type quaternary amine transporter</fullName>
        <ecNumber evidence="5">7.6.2.9</ecNumber>
    </recommendedName>
</protein>
<dbReference type="Gene3D" id="3.40.50.300">
    <property type="entry name" value="P-loop containing nucleotide triphosphate hydrolases"/>
    <property type="match status" value="1"/>
</dbReference>
<dbReference type="OrthoDB" id="9802264at2"/>
<gene>
    <name evidence="7" type="ORF">D3P96_06470</name>
</gene>
<evidence type="ECO:0000313" key="7">
    <source>
        <dbReference type="EMBL" id="RRG17671.1"/>
    </source>
</evidence>
<reference evidence="7 8" key="1">
    <citation type="submission" date="2018-10" db="EMBL/GenBank/DDBJ databases">
        <title>Draft genome sequence of Weissella viridescens UCO-SMC3.</title>
        <authorList>
            <person name="Garcia-Cancino A."/>
            <person name="Espinoza-Monje M."/>
            <person name="Albarracin L."/>
            <person name="Garcia-Castillo V."/>
            <person name="Campos-Martin J."/>
            <person name="Nakano Y."/>
            <person name="Guitierrez-Zamorano C."/>
            <person name="Ikeda-Ohtsubo W."/>
            <person name="Morita H."/>
            <person name="Kitazawa H."/>
            <person name="Villena J."/>
        </authorList>
    </citation>
    <scope>NUCLEOTIDE SEQUENCE [LARGE SCALE GENOMIC DNA]</scope>
    <source>
        <strain evidence="7 8">UCO-SMC3</strain>
    </source>
</reference>
<dbReference type="AlphaFoldDB" id="A0A3P2REQ4"/>
<dbReference type="PANTHER" id="PTHR43117">
    <property type="entry name" value="OSMOPROTECTANT IMPORT ATP-BINDING PROTEIN OSMV"/>
    <property type="match status" value="1"/>
</dbReference>
<evidence type="ECO:0000256" key="5">
    <source>
        <dbReference type="ARBA" id="ARBA00066388"/>
    </source>
</evidence>
<dbReference type="EMBL" id="RHGY01000007">
    <property type="protein sequence ID" value="RRG17671.1"/>
    <property type="molecule type" value="Genomic_DNA"/>
</dbReference>
<dbReference type="GO" id="GO:0015418">
    <property type="term" value="F:ABC-type quaternary ammonium compound transporting activity"/>
    <property type="evidence" value="ECO:0007669"/>
    <property type="project" value="UniProtKB-EC"/>
</dbReference>
<accession>A0A3P2REQ4</accession>